<feature type="signal peptide" evidence="1">
    <location>
        <begin position="1"/>
        <end position="23"/>
    </location>
</feature>
<organism evidence="2 3">
    <name type="scientific">Paramesorhizobium deserti</name>
    <dbReference type="NCBI Taxonomy" id="1494590"/>
    <lineage>
        <taxon>Bacteria</taxon>
        <taxon>Pseudomonadati</taxon>
        <taxon>Pseudomonadota</taxon>
        <taxon>Alphaproteobacteria</taxon>
        <taxon>Hyphomicrobiales</taxon>
        <taxon>Phyllobacteriaceae</taxon>
        <taxon>Paramesorhizobium</taxon>
    </lineage>
</organism>
<reference evidence="2 3" key="1">
    <citation type="submission" date="2015-11" db="EMBL/GenBank/DDBJ databases">
        <title>Draft genome sequence of Paramesorhizobium deserti A-3-E, a strain highly resistant to diverse beta-lactam antibiotics.</title>
        <authorList>
            <person name="Lv R."/>
            <person name="Yang X."/>
            <person name="Fang N."/>
            <person name="Guo J."/>
            <person name="Luo X."/>
            <person name="Peng F."/>
            <person name="Yang R."/>
            <person name="Cui Y."/>
            <person name="Fang C."/>
            <person name="Song Y."/>
        </authorList>
    </citation>
    <scope>NUCLEOTIDE SEQUENCE [LARGE SCALE GENOMIC DNA]</scope>
    <source>
        <strain evidence="2 3">A-3-E</strain>
    </source>
</reference>
<dbReference type="OrthoDB" id="7206808at2"/>
<dbReference type="Proteomes" id="UP000070107">
    <property type="component" value="Unassembled WGS sequence"/>
</dbReference>
<gene>
    <name evidence="2" type="ORF">ATN84_03325</name>
</gene>
<dbReference type="AlphaFoldDB" id="A0A135I020"/>
<evidence type="ECO:0000256" key="1">
    <source>
        <dbReference type="SAM" id="SignalP"/>
    </source>
</evidence>
<protein>
    <submittedName>
        <fullName evidence="2">Transglutaminase</fullName>
    </submittedName>
</protein>
<evidence type="ECO:0000313" key="2">
    <source>
        <dbReference type="EMBL" id="KXF78810.1"/>
    </source>
</evidence>
<dbReference type="PANTHER" id="PTHR39327">
    <property type="match status" value="1"/>
</dbReference>
<dbReference type="RefSeq" id="WP_068880080.1">
    <property type="nucleotide sequence ID" value="NZ_LNTU01000001.1"/>
</dbReference>
<feature type="chain" id="PRO_5007465462" evidence="1">
    <location>
        <begin position="24"/>
        <end position="194"/>
    </location>
</feature>
<dbReference type="Gene3D" id="3.10.620.30">
    <property type="match status" value="1"/>
</dbReference>
<dbReference type="Pfam" id="PF06035">
    <property type="entry name" value="Peptidase_C93"/>
    <property type="match status" value="1"/>
</dbReference>
<proteinExistence type="predicted"/>
<dbReference type="STRING" id="1494590.ATN84_03325"/>
<sequence length="194" mass="21156">MRRFAIVASVATVLAGSVGIAEAAQRLSAGGLTSIPYGHMEFCQRNRGQCGAHRVLPPIALTSARWKTIERVNRSVNAAVKPKSDLEVYGKRDYWTMPAKGMGDCEDYVLLKRAKLLASGFSASQLLITMVRNSGEAHIILTVRTNKGDFVLDNLRNDVLPVESTGYHYVKMQAPNHSGRWVSIAGRAAEIASN</sequence>
<dbReference type="PANTHER" id="PTHR39327:SF1">
    <property type="entry name" value="BLR5470 PROTEIN"/>
    <property type="match status" value="1"/>
</dbReference>
<dbReference type="InterPro" id="IPR010319">
    <property type="entry name" value="Transglutaminase-like_Cys_pept"/>
</dbReference>
<keyword evidence="1" id="KW-0732">Signal</keyword>
<accession>A0A135I020</accession>
<dbReference type="EMBL" id="LNTU01000001">
    <property type="protein sequence ID" value="KXF78810.1"/>
    <property type="molecule type" value="Genomic_DNA"/>
</dbReference>
<name>A0A135I020_9HYPH</name>
<comment type="caution">
    <text evidence="2">The sequence shown here is derived from an EMBL/GenBank/DDBJ whole genome shotgun (WGS) entry which is preliminary data.</text>
</comment>
<evidence type="ECO:0000313" key="3">
    <source>
        <dbReference type="Proteomes" id="UP000070107"/>
    </source>
</evidence>
<keyword evidence="3" id="KW-1185">Reference proteome</keyword>